<evidence type="ECO:0000313" key="2">
    <source>
        <dbReference type="EMBL" id="EAY14667.1"/>
    </source>
</evidence>
<reference evidence="2" key="2">
    <citation type="journal article" date="2007" name="Science">
        <title>Draft genome sequence of the sexually transmitted pathogen Trichomonas vaginalis.</title>
        <authorList>
            <person name="Carlton J.M."/>
            <person name="Hirt R.P."/>
            <person name="Silva J.C."/>
            <person name="Delcher A.L."/>
            <person name="Schatz M."/>
            <person name="Zhao Q."/>
            <person name="Wortman J.R."/>
            <person name="Bidwell S.L."/>
            <person name="Alsmark U.C.M."/>
            <person name="Besteiro S."/>
            <person name="Sicheritz-Ponten T."/>
            <person name="Noel C.J."/>
            <person name="Dacks J.B."/>
            <person name="Foster P.G."/>
            <person name="Simillion C."/>
            <person name="Van de Peer Y."/>
            <person name="Miranda-Saavedra D."/>
            <person name="Barton G.J."/>
            <person name="Westrop G.D."/>
            <person name="Mueller S."/>
            <person name="Dessi D."/>
            <person name="Fiori P.L."/>
            <person name="Ren Q."/>
            <person name="Paulsen I."/>
            <person name="Zhang H."/>
            <person name="Bastida-Corcuera F.D."/>
            <person name="Simoes-Barbosa A."/>
            <person name="Brown M.T."/>
            <person name="Hayes R.D."/>
            <person name="Mukherjee M."/>
            <person name="Okumura C.Y."/>
            <person name="Schneider R."/>
            <person name="Smith A.J."/>
            <person name="Vanacova S."/>
            <person name="Villalvazo M."/>
            <person name="Haas B.J."/>
            <person name="Pertea M."/>
            <person name="Feldblyum T.V."/>
            <person name="Utterback T.R."/>
            <person name="Shu C.L."/>
            <person name="Osoegawa K."/>
            <person name="de Jong P.J."/>
            <person name="Hrdy I."/>
            <person name="Horvathova L."/>
            <person name="Zubacova Z."/>
            <person name="Dolezal P."/>
            <person name="Malik S.B."/>
            <person name="Logsdon J.M. Jr."/>
            <person name="Henze K."/>
            <person name="Gupta A."/>
            <person name="Wang C.C."/>
            <person name="Dunne R.L."/>
            <person name="Upcroft J.A."/>
            <person name="Upcroft P."/>
            <person name="White O."/>
            <person name="Salzberg S.L."/>
            <person name="Tang P."/>
            <person name="Chiu C.-H."/>
            <person name="Lee Y.-S."/>
            <person name="Embley T.M."/>
            <person name="Coombs G.H."/>
            <person name="Mottram J.C."/>
            <person name="Tachezy J."/>
            <person name="Fraser-Liggett C.M."/>
            <person name="Johnson P.J."/>
        </authorList>
    </citation>
    <scope>NUCLEOTIDE SEQUENCE [LARGE SCALE GENOMIC DNA]</scope>
    <source>
        <strain evidence="2">G3</strain>
    </source>
</reference>
<protein>
    <submittedName>
        <fullName evidence="2">Uncharacterized protein</fullName>
    </submittedName>
</protein>
<dbReference type="PANTHER" id="PTHR48123">
    <property type="entry name" value="ARL2_BIND_BART DOMAIN-CONTAINING PROTEIN"/>
    <property type="match status" value="1"/>
</dbReference>
<dbReference type="VEuPathDB" id="TrichDB:TVAG_460840"/>
<dbReference type="InParanoid" id="A2DY58"/>
<keyword evidence="3" id="KW-1185">Reference proteome</keyword>
<name>A2DY58_TRIV3</name>
<feature type="region of interest" description="Disordered" evidence="1">
    <location>
        <begin position="431"/>
        <end position="486"/>
    </location>
</feature>
<evidence type="ECO:0000256" key="1">
    <source>
        <dbReference type="SAM" id="MobiDB-lite"/>
    </source>
</evidence>
<dbReference type="AlphaFoldDB" id="A2DY58"/>
<dbReference type="Proteomes" id="UP000001542">
    <property type="component" value="Unassembled WGS sequence"/>
</dbReference>
<dbReference type="VEuPathDB" id="TrichDB:TVAGG3_0726970"/>
<dbReference type="PANTHER" id="PTHR48123:SF1">
    <property type="entry name" value="AAA+ ATPASE DOMAIN-CONTAINING PROTEIN"/>
    <property type="match status" value="1"/>
</dbReference>
<evidence type="ECO:0000313" key="3">
    <source>
        <dbReference type="Proteomes" id="UP000001542"/>
    </source>
</evidence>
<sequence>MTTNYLVPNTKPINGNVFHSFEKINEIFAKNDGRRYYRELESSCYDSDTPYFDDKQTHLRITNPAHDVNQLGDTYIKRKVKATLVSNKAFTCDAAFKCMRLFVGYKSSNQSFKQLEVETERGDAGYLQMECARESFAFATYKPKSERKVKKFVHSLYNNVQKYDNSVCGKYIDPSEVFKKANEEVDITFDMIIPVNDLLAFQAFDDYPKSFGDIILKYYVFRDTLVFCQVDPLRVADLQNYVYEKITDENYEKSMNHVYKYDRKFQQIGLPAKLITSLAATSADATVDDVIISCTKMEVLEDKCITPGYGLIEESVKAIPRLFSKEDPFMIPAQHIDVRSLNGGCITPEGISSDFSYALHNVTDVVLTFPKNAMQRTVLENPMLRGLQVTIDSRNFPDQAMTTVGDIFFTRMLQASDLDGVNECTEEYEDSLTRPLNDDNGATQPNLLTRDLPKNEENGDPIILSEPGKEPVEIPTYPTYPPPPDNPYKIDINSELMKIYRDIIINNYDSIINLIDQSGLIILPYESLIHIIAILCDVQDSDVKIQFFIDDEVSCCGTVAKINPIKDISTIKISKNGTTTELHLTYNDIYNKIVDEYKISLEKFFVKAI</sequence>
<gene>
    <name evidence="2" type="ORF">TVAG_460840</name>
</gene>
<accession>A2DY58</accession>
<reference evidence="2" key="1">
    <citation type="submission" date="2006-10" db="EMBL/GenBank/DDBJ databases">
        <authorList>
            <person name="Amadeo P."/>
            <person name="Zhao Q."/>
            <person name="Wortman J."/>
            <person name="Fraser-Liggett C."/>
            <person name="Carlton J."/>
        </authorList>
    </citation>
    <scope>NUCLEOTIDE SEQUENCE</scope>
    <source>
        <strain evidence="2">G3</strain>
    </source>
</reference>
<proteinExistence type="predicted"/>
<organism evidence="2 3">
    <name type="scientific">Trichomonas vaginalis (strain ATCC PRA-98 / G3)</name>
    <dbReference type="NCBI Taxonomy" id="412133"/>
    <lineage>
        <taxon>Eukaryota</taxon>
        <taxon>Metamonada</taxon>
        <taxon>Parabasalia</taxon>
        <taxon>Trichomonadida</taxon>
        <taxon>Trichomonadidae</taxon>
        <taxon>Trichomonas</taxon>
    </lineage>
</organism>
<dbReference type="eggNOG" id="ENOG502SVUN">
    <property type="taxonomic scope" value="Eukaryota"/>
</dbReference>
<dbReference type="EMBL" id="DS113267">
    <property type="protein sequence ID" value="EAY14667.1"/>
    <property type="molecule type" value="Genomic_DNA"/>
</dbReference>
<dbReference type="OrthoDB" id="10500762at2759"/>